<dbReference type="InterPro" id="IPR029472">
    <property type="entry name" value="Copia-like_N"/>
</dbReference>
<evidence type="ECO:0000259" key="1">
    <source>
        <dbReference type="Pfam" id="PF14244"/>
    </source>
</evidence>
<reference key="1">
    <citation type="journal article" date="1999" name="Nature">
        <title>Sequence and analysis of chromosome 2 of the plant Arabidopsis thaliana.</title>
        <authorList>
            <person name="Lin X."/>
            <person name="Kaul S."/>
            <person name="Rounsley S."/>
            <person name="Shea T.P."/>
            <person name="Benito M.I."/>
            <person name="Town C.D."/>
            <person name="Fujii C.Y."/>
            <person name="Mason T."/>
            <person name="Bowman C.L."/>
            <person name="Barnstead M."/>
            <person name="Feldblyum T.V."/>
            <person name="Buell C.R."/>
            <person name="Ketchum K.A."/>
            <person name="Lee J."/>
            <person name="Ronning C.M."/>
            <person name="Koo H.L."/>
            <person name="Moffat K.S."/>
            <person name="Cronin L.A."/>
            <person name="Shen M."/>
            <person name="Pai G."/>
            <person name="Van Aken S."/>
            <person name="Umayam L."/>
            <person name="Tallon L.J."/>
            <person name="Gill J.E."/>
            <person name="Adams M.D."/>
            <person name="Carrera A.J."/>
            <person name="Creasy T.H."/>
            <person name="Goodman H.M."/>
            <person name="Somerville C.R."/>
            <person name="Copenhaver G.P."/>
            <person name="Preuss D."/>
            <person name="Nierman W.C."/>
            <person name="White O."/>
            <person name="Eisen J.A."/>
            <person name="Salzberg S.L."/>
            <person name="Fraser C.M."/>
            <person name="Venter J.C."/>
        </authorList>
    </citation>
    <scope>NUCLEOTIDE SEQUENCE [LARGE SCALE GENOMIC DNA]</scope>
    <source>
        <strain>cv. Columbia</strain>
    </source>
</reference>
<proteinExistence type="predicted"/>
<gene>
    <name evidence="2" type="ordered locus">At2g21000</name>
</gene>
<dbReference type="PANTHER" id="PTHR37610:SF101">
    <property type="entry name" value="(RAPE) HYPOTHETICAL PROTEIN"/>
    <property type="match status" value="1"/>
</dbReference>
<reference evidence="2" key="2">
    <citation type="submission" date="2000-03" db="EMBL/GenBank/DDBJ databases">
        <authorList>
            <person name="Lin X."/>
            <person name="Kaul S."/>
            <person name="Shea T.P."/>
            <person name="Fujii C.Y."/>
            <person name="Shen M."/>
            <person name="VanAken S.E."/>
            <person name="Barnstead M.E."/>
            <person name="Mason T.M."/>
            <person name="Bowman C.L."/>
            <person name="Ronning C.M."/>
            <person name="Benito M.-I."/>
            <person name="Carrera A.J."/>
            <person name="Creasy T.H."/>
            <person name="Buell C.R."/>
            <person name="Town C.D."/>
            <person name="Nierman W.C."/>
            <person name="Fraser C.M."/>
            <person name="Venter J.C."/>
        </authorList>
    </citation>
    <scope>NUCLEOTIDE SEQUENCE</scope>
</reference>
<feature type="domain" description="Retrotransposon Copia-like N-terminal" evidence="1">
    <location>
        <begin position="8"/>
        <end position="55"/>
    </location>
</feature>
<dbReference type="PIR" id="H84595">
    <property type="entry name" value="H84595"/>
</dbReference>
<dbReference type="EMBL" id="AC006234">
    <property type="protein sequence ID" value="AAM15202.1"/>
    <property type="molecule type" value="Genomic_DNA"/>
</dbReference>
<name>Q9SKR1_ARATH</name>
<evidence type="ECO:0000313" key="2">
    <source>
        <dbReference type="EMBL" id="AAD29816.1"/>
    </source>
</evidence>
<dbReference type="AlphaFoldDB" id="Q9SKR1"/>
<organism evidence="2">
    <name type="scientific">Arabidopsis thaliana</name>
    <name type="common">Mouse-ear cress</name>
    <dbReference type="NCBI Taxonomy" id="3702"/>
    <lineage>
        <taxon>Eukaryota</taxon>
        <taxon>Viridiplantae</taxon>
        <taxon>Streptophyta</taxon>
        <taxon>Embryophyta</taxon>
        <taxon>Tracheophyta</taxon>
        <taxon>Spermatophyta</taxon>
        <taxon>Magnoliopsida</taxon>
        <taxon>eudicotyledons</taxon>
        <taxon>Gunneridae</taxon>
        <taxon>Pentapetalae</taxon>
        <taxon>rosids</taxon>
        <taxon>malvids</taxon>
        <taxon>Brassicales</taxon>
        <taxon>Brassicaceae</taxon>
        <taxon>Camelineae</taxon>
        <taxon>Arabidopsis</taxon>
    </lineage>
</organism>
<protein>
    <submittedName>
        <fullName evidence="2">Putative retroelement pol polyprotein</fullName>
    </submittedName>
</protein>
<dbReference type="EMBL" id="AC006264">
    <property type="protein sequence ID" value="AAD29816.1"/>
    <property type="molecule type" value="Genomic_DNA"/>
</dbReference>
<dbReference type="Pfam" id="PF14244">
    <property type="entry name" value="Retrotran_gag_3"/>
    <property type="match status" value="1"/>
</dbReference>
<dbReference type="PANTHER" id="PTHR37610">
    <property type="entry name" value="CCHC-TYPE DOMAIN-CONTAINING PROTEIN"/>
    <property type="match status" value="1"/>
</dbReference>
<accession>Q9SKR1</accession>
<sequence length="62" mass="7076">MASPLYLHSSDGPENLITNVQLKGENYEDWAKHVRNASRTKQKLGFIDGTLEKPTKEDDMEQ</sequence>
<reference evidence="2" key="3">
    <citation type="submission" date="2002-02" db="EMBL/GenBank/DDBJ databases">
        <authorList>
            <person name="Town C.D."/>
            <person name="Kaul S."/>
        </authorList>
    </citation>
    <scope>NUCLEOTIDE SEQUENCE</scope>
</reference>